<dbReference type="Proteomes" id="UP001232117">
    <property type="component" value="Chromosome"/>
</dbReference>
<evidence type="ECO:0000313" key="2">
    <source>
        <dbReference type="Proteomes" id="UP001232117"/>
    </source>
</evidence>
<sequence length="133" mass="15768">MFKIRLLTDEDYPTLVEYWKFWRFPAPKKEYLPDEGRGGIMVYKDGINICAGYLFFTNSKMAWMEFIVSNPEYKEKDRKEAICFLINELNYIAKSKGFEIIFTSVKNQNLINRFKECGYVIGSENTKELMIKL</sequence>
<evidence type="ECO:0008006" key="3">
    <source>
        <dbReference type="Google" id="ProtNLM"/>
    </source>
</evidence>
<organism evidence="1 2">
    <name type="scientific">Flavobacterium keumense</name>
    <dbReference type="NCBI Taxonomy" id="1306518"/>
    <lineage>
        <taxon>Bacteria</taxon>
        <taxon>Pseudomonadati</taxon>
        <taxon>Bacteroidota</taxon>
        <taxon>Flavobacteriia</taxon>
        <taxon>Flavobacteriales</taxon>
        <taxon>Flavobacteriaceae</taxon>
        <taxon>Flavobacterium</taxon>
    </lineage>
</organism>
<dbReference type="RefSeq" id="WP_264533485.1">
    <property type="nucleotide sequence ID" value="NZ_CP092332.1"/>
</dbReference>
<evidence type="ECO:0000313" key="1">
    <source>
        <dbReference type="EMBL" id="WGK93786.1"/>
    </source>
</evidence>
<dbReference type="InterPro" id="IPR016181">
    <property type="entry name" value="Acyl_CoA_acyltransferase"/>
</dbReference>
<protein>
    <recommendedName>
        <fullName evidence="3">N-acetyltransferase domain-containing protein</fullName>
    </recommendedName>
</protein>
<keyword evidence="2" id="KW-1185">Reference proteome</keyword>
<dbReference type="EMBL" id="CP092332">
    <property type="protein sequence ID" value="WGK93786.1"/>
    <property type="molecule type" value="Genomic_DNA"/>
</dbReference>
<name>A0ABY8N382_9FLAO</name>
<reference evidence="1 2" key="1">
    <citation type="submission" date="2023-06" db="EMBL/GenBank/DDBJ databases">
        <title>Complete Genome Sequence of Flavobacterium keumense K3R-10.</title>
        <authorList>
            <person name="Jeong H."/>
            <person name="Jhang S.Y."/>
            <person name="Kim J.N."/>
        </authorList>
    </citation>
    <scope>NUCLEOTIDE SEQUENCE [LARGE SCALE GENOMIC DNA]</scope>
    <source>
        <strain evidence="1 2">K3R-10</strain>
    </source>
</reference>
<accession>A0ABY8N382</accession>
<gene>
    <name evidence="1" type="ORF">MG292_06695</name>
</gene>
<proteinExistence type="predicted"/>
<dbReference type="SUPFAM" id="SSF55729">
    <property type="entry name" value="Acyl-CoA N-acyltransferases (Nat)"/>
    <property type="match status" value="1"/>
</dbReference>